<gene>
    <name evidence="1" type="ORF">C4N18_15265</name>
</gene>
<dbReference type="Proteomes" id="UP000241238">
    <property type="component" value="Plasmid pFvar_27725"/>
</dbReference>
<protein>
    <recommendedName>
        <fullName evidence="3">KTSC domain-containing protein</fullName>
    </recommendedName>
</protein>
<accession>A0ABN5JK20</accession>
<evidence type="ECO:0000313" key="2">
    <source>
        <dbReference type="Proteomes" id="UP000241238"/>
    </source>
</evidence>
<geneLocation type="plasmid" evidence="2">
    <name>pfvar_27725</name>
</geneLocation>
<proteinExistence type="predicted"/>
<keyword evidence="2" id="KW-1185">Reference proteome</keyword>
<sequence length="91" mass="11564">MRKYKELDFKKLDNYKQAIDDGFEYRFKDSAGNYEQYFYQVFLYKDFETETYVFCDISDFEDAIFEVVEKDWNIFKERVRKYYKGFLYRRY</sequence>
<dbReference type="GeneID" id="77469366"/>
<reference evidence="2" key="1">
    <citation type="journal article" date="2018" name="MSphere">
        <title>Fusobacterium Genomics Using MinION and Illumina Sequencing Enables Genome Completion and Correction.</title>
        <authorList>
            <person name="Todd S.M."/>
            <person name="Settlage R.E."/>
            <person name="Lahmers K.K."/>
            <person name="Slade D.J."/>
        </authorList>
    </citation>
    <scope>NUCLEOTIDE SEQUENCE [LARGE SCALE GENOMIC DNA]</scope>
    <source>
        <strain evidence="2">ATCC 27725</strain>
    </source>
</reference>
<dbReference type="EMBL" id="CP028104">
    <property type="protein sequence ID" value="AVQ32605.1"/>
    <property type="molecule type" value="Genomic_DNA"/>
</dbReference>
<evidence type="ECO:0000313" key="1">
    <source>
        <dbReference type="EMBL" id="AVQ32605.1"/>
    </source>
</evidence>
<name>A0ABN5JK20_FUSVA</name>
<keyword evidence="1" id="KW-0614">Plasmid</keyword>
<evidence type="ECO:0008006" key="3">
    <source>
        <dbReference type="Google" id="ProtNLM"/>
    </source>
</evidence>
<dbReference type="RefSeq" id="WP_005950162.1">
    <property type="nucleotide sequence ID" value="NZ_CP028104.1"/>
</dbReference>
<organism evidence="1 2">
    <name type="scientific">Fusobacterium varium ATCC 27725</name>
    <dbReference type="NCBI Taxonomy" id="469618"/>
    <lineage>
        <taxon>Bacteria</taxon>
        <taxon>Fusobacteriati</taxon>
        <taxon>Fusobacteriota</taxon>
        <taxon>Fusobacteriia</taxon>
        <taxon>Fusobacteriales</taxon>
        <taxon>Fusobacteriaceae</taxon>
        <taxon>Fusobacterium</taxon>
    </lineage>
</organism>